<dbReference type="STRING" id="981085.W9RBA0"/>
<sequence length="770" mass="85225">MRTVLTLTDVVGELPRALLGVDGGRGDEIGPGWGRQNLDDPEDDEKKKRRHPEASYILSIVLSNVQKTLQKSPRYGPKNSSETRFPFNSVAPDFSPPMESQQEQSSPALDDCLKLLKGERDEQRLAGLLLVTKFCKGDDLPSLRRIYDCVGVRFLDRLLWTGAGKGTVTGNAGGNRDAYLQLSVTVLAAFCRVPDIAASQDMVSKIPLVLEILSKESASSVLEECYEFLYLVSSASEDGVLTFYESGGIKVLASHMPTFPDGSHQMELAMKFVQVLLSKLSLDVVCNGYPLELSLIVATIARQFAVLHDAVKFEALHLLSAIFSSNYLAPLYDALRVLPNKNWTNFMRNGIAAILQNRVAPAEKFQALILAKAMISIIGEKWLIGPIQLPNLEEPISADRCLLLVLGQSRVEVAVLLNELAYLKYEASKSSSSFDETIHLKQRNVAIAFSLVEKIIKLISNLSENEGDLLDDSTSTKVIKGLNETIDVVLEYLRDAKEHGQRKGDDLLASVRVIGSYLAETPLACKEKVRELLGFMLSIESEEETRPFYSVCFLLPMLCQLTMKTEGCKALVSCGGHKAKEQLLFPLDESTVTKFLKALAYWTENINDPSVTMMASSICSLLFDFTSEDALVGHSNFDESTLNSLCRLIARSMASWGQGMSSDAEANMDLLEIVTAGLPDMSITDNEREGSKRSIFVFQQSAMTEGRRNSSWLQRTCREDALGKERLKRVDYTVEQRNLRCFPSDPSPTLIFCFGSLLVQGSISLKPNKK</sequence>
<proteinExistence type="predicted"/>
<dbReference type="SUPFAM" id="SSF48371">
    <property type="entry name" value="ARM repeat"/>
    <property type="match status" value="1"/>
</dbReference>
<evidence type="ECO:0008006" key="4">
    <source>
        <dbReference type="Google" id="ProtNLM"/>
    </source>
</evidence>
<evidence type="ECO:0000256" key="1">
    <source>
        <dbReference type="SAM" id="MobiDB-lite"/>
    </source>
</evidence>
<reference evidence="3" key="1">
    <citation type="submission" date="2013-01" db="EMBL/GenBank/DDBJ databases">
        <title>Draft Genome Sequence of a Mulberry Tree, Morus notabilis C.K. Schneid.</title>
        <authorList>
            <person name="He N."/>
            <person name="Zhao S."/>
        </authorList>
    </citation>
    <scope>NUCLEOTIDE SEQUENCE</scope>
</reference>
<dbReference type="PANTHER" id="PTHR13109">
    <property type="entry name" value="NEUROCHONDRIN"/>
    <property type="match status" value="1"/>
</dbReference>
<dbReference type="InterPro" id="IPR016024">
    <property type="entry name" value="ARM-type_fold"/>
</dbReference>
<dbReference type="Pfam" id="PF05536">
    <property type="entry name" value="Neurochondrin"/>
    <property type="match status" value="1"/>
</dbReference>
<organism evidence="2 3">
    <name type="scientific">Morus notabilis</name>
    <dbReference type="NCBI Taxonomy" id="981085"/>
    <lineage>
        <taxon>Eukaryota</taxon>
        <taxon>Viridiplantae</taxon>
        <taxon>Streptophyta</taxon>
        <taxon>Embryophyta</taxon>
        <taxon>Tracheophyta</taxon>
        <taxon>Spermatophyta</taxon>
        <taxon>Magnoliopsida</taxon>
        <taxon>eudicotyledons</taxon>
        <taxon>Gunneridae</taxon>
        <taxon>Pentapetalae</taxon>
        <taxon>rosids</taxon>
        <taxon>fabids</taxon>
        <taxon>Rosales</taxon>
        <taxon>Moraceae</taxon>
        <taxon>Moreae</taxon>
        <taxon>Morus</taxon>
    </lineage>
</organism>
<dbReference type="eggNOG" id="KOG2611">
    <property type="taxonomic scope" value="Eukaryota"/>
</dbReference>
<name>W9RBA0_9ROSA</name>
<dbReference type="Proteomes" id="UP000030645">
    <property type="component" value="Unassembled WGS sequence"/>
</dbReference>
<keyword evidence="3" id="KW-1185">Reference proteome</keyword>
<dbReference type="EMBL" id="KE344823">
    <property type="protein sequence ID" value="EXB80748.1"/>
    <property type="molecule type" value="Genomic_DNA"/>
</dbReference>
<dbReference type="Gene3D" id="1.25.10.10">
    <property type="entry name" value="Leucine-rich Repeat Variant"/>
    <property type="match status" value="1"/>
</dbReference>
<accession>W9RBA0</accession>
<feature type="compositionally biased region" description="Low complexity" evidence="1">
    <location>
        <begin position="96"/>
        <end position="107"/>
    </location>
</feature>
<protein>
    <recommendedName>
        <fullName evidence="4">Neurochondrin</fullName>
    </recommendedName>
</protein>
<evidence type="ECO:0000313" key="3">
    <source>
        <dbReference type="Proteomes" id="UP000030645"/>
    </source>
</evidence>
<dbReference type="PANTHER" id="PTHR13109:SF7">
    <property type="entry name" value="NEUROCHONDRIN"/>
    <property type="match status" value="1"/>
</dbReference>
<dbReference type="InterPro" id="IPR008709">
    <property type="entry name" value="Neurochondrin"/>
</dbReference>
<gene>
    <name evidence="2" type="ORF">L484_008528</name>
</gene>
<dbReference type="AlphaFoldDB" id="W9RBA0"/>
<evidence type="ECO:0000313" key="2">
    <source>
        <dbReference type="EMBL" id="EXB80748.1"/>
    </source>
</evidence>
<feature type="region of interest" description="Disordered" evidence="1">
    <location>
        <begin position="69"/>
        <end position="107"/>
    </location>
</feature>
<dbReference type="InterPro" id="IPR011989">
    <property type="entry name" value="ARM-like"/>
</dbReference>
<feature type="region of interest" description="Disordered" evidence="1">
    <location>
        <begin position="19"/>
        <end position="51"/>
    </location>
</feature>